<evidence type="ECO:0000256" key="5">
    <source>
        <dbReference type="ARBA" id="ARBA00022949"/>
    </source>
</evidence>
<comment type="subcellular location">
    <subcellularLocation>
        <location evidence="1">Cell junction</location>
    </subcellularLocation>
</comment>
<feature type="repeat" description="ARM" evidence="6">
    <location>
        <begin position="928"/>
        <end position="954"/>
    </location>
</feature>
<dbReference type="GO" id="GO:0005886">
    <property type="term" value="C:plasma membrane"/>
    <property type="evidence" value="ECO:0007669"/>
    <property type="project" value="TreeGrafter"/>
</dbReference>
<dbReference type="PROSITE" id="PS50176">
    <property type="entry name" value="ARM_REPEAT"/>
    <property type="match status" value="4"/>
</dbReference>
<dbReference type="PANTHER" id="PTHR10372:SF27">
    <property type="entry name" value="ADHERENS JUNCTION PROTEIN P120"/>
    <property type="match status" value="1"/>
</dbReference>
<reference evidence="8" key="1">
    <citation type="submission" date="2022-06" db="EMBL/GenBank/DDBJ databases">
        <authorList>
            <person name="Berger JAMES D."/>
            <person name="Berger JAMES D."/>
        </authorList>
    </citation>
    <scope>NUCLEOTIDE SEQUENCE [LARGE SCALE GENOMIC DNA]</scope>
</reference>
<accession>A0AA85IT17</accession>
<dbReference type="SUPFAM" id="SSF48371">
    <property type="entry name" value="ARM repeat"/>
    <property type="match status" value="1"/>
</dbReference>
<evidence type="ECO:0000256" key="7">
    <source>
        <dbReference type="SAM" id="MobiDB-lite"/>
    </source>
</evidence>
<feature type="compositionally biased region" description="Low complexity" evidence="7">
    <location>
        <begin position="778"/>
        <end position="787"/>
    </location>
</feature>
<dbReference type="Proteomes" id="UP000050795">
    <property type="component" value="Unassembled WGS sequence"/>
</dbReference>
<evidence type="ECO:0000256" key="6">
    <source>
        <dbReference type="PROSITE-ProRule" id="PRU00259"/>
    </source>
</evidence>
<reference evidence="9" key="2">
    <citation type="submission" date="2023-11" db="UniProtKB">
        <authorList>
            <consortium name="WormBaseParasite"/>
        </authorList>
    </citation>
    <scope>IDENTIFICATION</scope>
</reference>
<evidence type="ECO:0000256" key="1">
    <source>
        <dbReference type="ARBA" id="ARBA00004282"/>
    </source>
</evidence>
<keyword evidence="5" id="KW-0965">Cell junction</keyword>
<dbReference type="GO" id="GO:0005912">
    <property type="term" value="C:adherens junction"/>
    <property type="evidence" value="ECO:0007669"/>
    <property type="project" value="TreeGrafter"/>
</dbReference>
<feature type="repeat" description="ARM" evidence="6">
    <location>
        <begin position="547"/>
        <end position="575"/>
    </location>
</feature>
<feature type="region of interest" description="Disordered" evidence="7">
    <location>
        <begin position="778"/>
        <end position="853"/>
    </location>
</feature>
<evidence type="ECO:0000256" key="3">
    <source>
        <dbReference type="ARBA" id="ARBA00022737"/>
    </source>
</evidence>
<evidence type="ECO:0000313" key="8">
    <source>
        <dbReference type="Proteomes" id="UP000050795"/>
    </source>
</evidence>
<name>A0AA85IT17_TRIRE</name>
<organism evidence="8 9">
    <name type="scientific">Trichobilharzia regenti</name>
    <name type="common">Nasal bird schistosome</name>
    <dbReference type="NCBI Taxonomy" id="157069"/>
    <lineage>
        <taxon>Eukaryota</taxon>
        <taxon>Metazoa</taxon>
        <taxon>Spiralia</taxon>
        <taxon>Lophotrochozoa</taxon>
        <taxon>Platyhelminthes</taxon>
        <taxon>Trematoda</taxon>
        <taxon>Digenea</taxon>
        <taxon>Strigeidida</taxon>
        <taxon>Schistosomatoidea</taxon>
        <taxon>Schistosomatidae</taxon>
        <taxon>Trichobilharzia</taxon>
    </lineage>
</organism>
<dbReference type="InterPro" id="IPR011989">
    <property type="entry name" value="ARM-like"/>
</dbReference>
<dbReference type="GO" id="GO:0005737">
    <property type="term" value="C:cytoplasm"/>
    <property type="evidence" value="ECO:0007669"/>
    <property type="project" value="TreeGrafter"/>
</dbReference>
<feature type="compositionally biased region" description="Low complexity" evidence="7">
    <location>
        <begin position="793"/>
        <end position="807"/>
    </location>
</feature>
<dbReference type="InterPro" id="IPR028435">
    <property type="entry name" value="Plakophilin/d_Catenin"/>
</dbReference>
<keyword evidence="8" id="KW-1185">Reference proteome</keyword>
<dbReference type="Gene3D" id="1.25.10.10">
    <property type="entry name" value="Leucine-rich Repeat Variant"/>
    <property type="match status" value="1"/>
</dbReference>
<dbReference type="GO" id="GO:0005634">
    <property type="term" value="C:nucleus"/>
    <property type="evidence" value="ECO:0007669"/>
    <property type="project" value="TreeGrafter"/>
</dbReference>
<dbReference type="PANTHER" id="PTHR10372">
    <property type="entry name" value="PLAKOPHILLIN-RELATED"/>
    <property type="match status" value="1"/>
</dbReference>
<feature type="repeat" description="ARM" evidence="6">
    <location>
        <begin position="881"/>
        <end position="913"/>
    </location>
</feature>
<protein>
    <submittedName>
        <fullName evidence="9">Uncharacterized protein</fullName>
    </submittedName>
</protein>
<dbReference type="GO" id="GO:0098609">
    <property type="term" value="P:cell-cell adhesion"/>
    <property type="evidence" value="ECO:0007669"/>
    <property type="project" value="InterPro"/>
</dbReference>
<evidence type="ECO:0000256" key="4">
    <source>
        <dbReference type="ARBA" id="ARBA00022889"/>
    </source>
</evidence>
<feature type="region of interest" description="Disordered" evidence="7">
    <location>
        <begin position="312"/>
        <end position="332"/>
    </location>
</feature>
<dbReference type="InterPro" id="IPR000225">
    <property type="entry name" value="Armadillo"/>
</dbReference>
<keyword evidence="4" id="KW-0130">Cell adhesion</keyword>
<evidence type="ECO:0000256" key="2">
    <source>
        <dbReference type="ARBA" id="ARBA00005462"/>
    </source>
</evidence>
<dbReference type="Pfam" id="PF00514">
    <property type="entry name" value="Arm"/>
    <property type="match status" value="3"/>
</dbReference>
<dbReference type="WBParaSite" id="TREG1_106110.2">
    <property type="protein sequence ID" value="TREG1_106110.2"/>
    <property type="gene ID" value="TREG1_106110"/>
</dbReference>
<sequence length="1317" mass="149016">MNRDFDFKRSLQLPSQFDYCETLPERKNSNSTSILATQSETLKMNNSFSPYRYYPPEEFTPTTPPLVVKYRQFNDLPNDPTLLQNNMHPQCYNRPLKTNATPCEVMTPSNLTSETVNTSSTEAQVRWNTASFSPEANTSALKKNLKNNHENHNSDTVTVVHHGRQRSMPVFMPSYMKPDTGVDKLDTEAMTDTENSNESKQLNHLTLIGNSTRSISTNMMNNSTMDPCKGTLTPGNPSSLNLVIDIHLHGPVSDLTDNRMTQSCIQEQDYTKSIDETVVLNKTNCIKCSMDELLTNMDYCTLRCKPHRAKSLIDQRNSSSQSSSNDLNTESSRLSHRLSKVLCNKHNGYVNRISSADTKLDNVVDASEMKCSTNIQNNNNNNINNNNTNASSNNWNSHIQNNQKRSEQIISRLKHNHNNYHTHGYDRKIYINQNNGTTYIDDLRIRRTPMPGHRQFMNNTEDGHFKSSTIDRYSTMPNINNNNNNLPKKPEYFTSSSGTFSQQSVDIPLLIRLLQSSDPDVVSNAAAYLQHLVYRNPSLKEKTRLSGGISALVQLLYSDHTRVCLNAVGVLRNLTCGDTLAIKKELERVGGVRALAWLIENRQVYGTSVDSFKDLNYPVSNSHSHTYHFNGASEYDDLHQAVKSILENAASVLCNLASVSCLKRSVLQEALIPSLLNVIIVPAATETTVYGSKDNGAESIISSMLFRIVTSLVRNISSSEDDDIREQMRQCPQLSTSLYAILHYAVDHGLYDKRSIEHCVCTIRNLCYGLQQPQQQQQQQQNHIADQQHQKQQKSQKQLQQPQSQQISRRSVTPSGQESKAQLTQEKSHSNSLFRIKSSSLSSGKKSKRSMDFEALSDSSSTLLMSQSKSESIPPPYGDVESIKTLIALLQCSSNPYTLEAAAGALQNLTAGNGYSSECIREIIRVNHGLPLLVELLNNPIHFVVATAANALRNSALNLISCSLLGKYALNRIIQALDQHPCGIGVNTQPSQYTPNHLNKLNAMNNSSSEWQLPHSKSLNLSNKLATLSNSEHYQYIEEDKTNMKKLCTVSLLTLCCILIHKKLEHARRFVTLGGVEKCQELLNLCITYGHLSEVSQTDQVVTDDKTTQTVIKLIRQLLFILWEFSELRPIYKLAGWTEADFCIHKRSRLASLVRRRSKRTEIPRRRVNSSYRQYTNEKSAEFNDNSKERFMFSNKIKSNEVISDDFASRCDDLSESLYSLHGQPSSYYIPAQSFVHESQNTDQMNFYKQDKPYGVYLPEGGINEGGKDRQSIFEDDWRYRSDLDKLMEQRRLFQRINEMGNNYSNTLDPNAPDSWV</sequence>
<feature type="compositionally biased region" description="Polar residues" evidence="7">
    <location>
        <begin position="808"/>
        <end position="825"/>
    </location>
</feature>
<feature type="repeat" description="ARM" evidence="6">
    <location>
        <begin position="505"/>
        <end position="547"/>
    </location>
</feature>
<evidence type="ECO:0000313" key="9">
    <source>
        <dbReference type="WBParaSite" id="TREG1_106110.2"/>
    </source>
</evidence>
<dbReference type="SMART" id="SM00185">
    <property type="entry name" value="ARM"/>
    <property type="match status" value="6"/>
</dbReference>
<feature type="compositionally biased region" description="Low complexity" evidence="7">
    <location>
        <begin position="830"/>
        <end position="844"/>
    </location>
</feature>
<proteinExistence type="inferred from homology"/>
<dbReference type="InterPro" id="IPR016024">
    <property type="entry name" value="ARM-type_fold"/>
</dbReference>
<keyword evidence="3" id="KW-0677">Repeat</keyword>
<comment type="similarity">
    <text evidence="2">Belongs to the beta-catenin family.</text>
</comment>